<protein>
    <recommendedName>
        <fullName evidence="2">DUF3107 domain-containing protein</fullName>
    </recommendedName>
</protein>
<organism evidence="1">
    <name type="scientific">Schaalia odontolytica</name>
    <dbReference type="NCBI Taxonomy" id="1660"/>
    <lineage>
        <taxon>Bacteria</taxon>
        <taxon>Bacillati</taxon>
        <taxon>Actinomycetota</taxon>
        <taxon>Actinomycetes</taxon>
        <taxon>Actinomycetales</taxon>
        <taxon>Actinomycetaceae</taxon>
        <taxon>Schaalia</taxon>
    </lineage>
</organism>
<dbReference type="EMBL" id="CACRSM010000001">
    <property type="protein sequence ID" value="VYS74058.1"/>
    <property type="molecule type" value="Genomic_DNA"/>
</dbReference>
<gene>
    <name evidence="1" type="ORF">AOLFYP35_00118</name>
</gene>
<dbReference type="AlphaFoldDB" id="A0A6N2R0Q2"/>
<accession>A0A6N2R0Q2</accession>
<dbReference type="InterPro" id="IPR021456">
    <property type="entry name" value="DUF3107"/>
</dbReference>
<evidence type="ECO:0008006" key="2">
    <source>
        <dbReference type="Google" id="ProtNLM"/>
    </source>
</evidence>
<sequence>MNITIGINASPRELDLELDLSEDELFAQVTNSLREQTPLILTDTKGEKTLIPAQAISYVRVTAPQTHRVGFAIH</sequence>
<dbReference type="Pfam" id="PF11305">
    <property type="entry name" value="DUF3107"/>
    <property type="match status" value="1"/>
</dbReference>
<proteinExistence type="predicted"/>
<name>A0A6N2R0Q2_9ACTO</name>
<evidence type="ECO:0000313" key="1">
    <source>
        <dbReference type="EMBL" id="VYS74058.1"/>
    </source>
</evidence>
<reference evidence="1" key="1">
    <citation type="submission" date="2019-11" db="EMBL/GenBank/DDBJ databases">
        <authorList>
            <person name="Feng L."/>
        </authorList>
    </citation>
    <scope>NUCLEOTIDE SEQUENCE</scope>
    <source>
        <strain evidence="1">AodontolyticusLFYP35</strain>
    </source>
</reference>